<evidence type="ECO:0000313" key="1">
    <source>
        <dbReference type="EMBL" id="KAG0247078.1"/>
    </source>
</evidence>
<name>A0A9P6PKL4_9FUNG</name>
<evidence type="ECO:0000313" key="2">
    <source>
        <dbReference type="Proteomes" id="UP000726737"/>
    </source>
</evidence>
<keyword evidence="2" id="KW-1185">Reference proteome</keyword>
<proteinExistence type="predicted"/>
<comment type="caution">
    <text evidence="1">The sequence shown here is derived from an EMBL/GenBank/DDBJ whole genome shotgun (WGS) entry which is preliminary data.</text>
</comment>
<accession>A0A9P6PKL4</accession>
<gene>
    <name evidence="1" type="ORF">BG011_002087</name>
</gene>
<dbReference type="Proteomes" id="UP000726737">
    <property type="component" value="Unassembled WGS sequence"/>
</dbReference>
<feature type="non-terminal residue" evidence="1">
    <location>
        <position position="64"/>
    </location>
</feature>
<organism evidence="1 2">
    <name type="scientific">Mortierella polycephala</name>
    <dbReference type="NCBI Taxonomy" id="41804"/>
    <lineage>
        <taxon>Eukaryota</taxon>
        <taxon>Fungi</taxon>
        <taxon>Fungi incertae sedis</taxon>
        <taxon>Mucoromycota</taxon>
        <taxon>Mortierellomycotina</taxon>
        <taxon>Mortierellomycetes</taxon>
        <taxon>Mortierellales</taxon>
        <taxon>Mortierellaceae</taxon>
        <taxon>Mortierella</taxon>
    </lineage>
</organism>
<sequence>MNGAQLRYLKETPAKNYSFIDWALLSDSVNVEMLELIWARTVLQDLKLSRQQDKQEAYRRLSKM</sequence>
<dbReference type="AlphaFoldDB" id="A0A9P6PKL4"/>
<dbReference type="EMBL" id="JAAAJA010001622">
    <property type="protein sequence ID" value="KAG0247078.1"/>
    <property type="molecule type" value="Genomic_DNA"/>
</dbReference>
<reference evidence="1" key="1">
    <citation type="journal article" date="2020" name="Fungal Divers.">
        <title>Resolving the Mortierellaceae phylogeny through synthesis of multi-gene phylogenetics and phylogenomics.</title>
        <authorList>
            <person name="Vandepol N."/>
            <person name="Liber J."/>
            <person name="Desiro A."/>
            <person name="Na H."/>
            <person name="Kennedy M."/>
            <person name="Barry K."/>
            <person name="Grigoriev I.V."/>
            <person name="Miller A.N."/>
            <person name="O'Donnell K."/>
            <person name="Stajich J.E."/>
            <person name="Bonito G."/>
        </authorList>
    </citation>
    <scope>NUCLEOTIDE SEQUENCE</scope>
    <source>
        <strain evidence="1">KOD948</strain>
    </source>
</reference>
<dbReference type="OrthoDB" id="2422619at2759"/>
<protein>
    <submittedName>
        <fullName evidence="1">Uncharacterized protein</fullName>
    </submittedName>
</protein>